<evidence type="ECO:0000256" key="15">
    <source>
        <dbReference type="ARBA" id="ARBA00053195"/>
    </source>
</evidence>
<dbReference type="Pfam" id="PF00755">
    <property type="entry name" value="Carn_acyltransf"/>
    <property type="match status" value="1"/>
</dbReference>
<comment type="similarity">
    <text evidence="3 19">Belongs to the carnitine/choline acetyltransferase family.</text>
</comment>
<dbReference type="Gene3D" id="3.30.559.10">
    <property type="entry name" value="Chloramphenicol acetyltransferase-like domain"/>
    <property type="match status" value="1"/>
</dbReference>
<dbReference type="GO" id="GO:0009437">
    <property type="term" value="P:carnitine metabolic process"/>
    <property type="evidence" value="ECO:0007669"/>
    <property type="project" value="TreeGrafter"/>
</dbReference>
<keyword evidence="8" id="KW-0809">Transit peptide</keyword>
<keyword evidence="10" id="KW-0496">Mitochondrion</keyword>
<evidence type="ECO:0000313" key="21">
    <source>
        <dbReference type="EMBL" id="KAH3668012.1"/>
    </source>
</evidence>
<evidence type="ECO:0000256" key="19">
    <source>
        <dbReference type="RuleBase" id="RU003801"/>
    </source>
</evidence>
<accession>A0A9P8P9R8</accession>
<evidence type="ECO:0000256" key="5">
    <source>
        <dbReference type="ARBA" id="ARBA00022679"/>
    </source>
</evidence>
<evidence type="ECO:0000256" key="7">
    <source>
        <dbReference type="ARBA" id="ARBA00022832"/>
    </source>
</evidence>
<feature type="domain" description="Choline/carnitine acyltransferase" evidence="20">
    <location>
        <begin position="24"/>
        <end position="568"/>
    </location>
</feature>
<dbReference type="InterPro" id="IPR000542">
    <property type="entry name" value="Carn_acyl_trans"/>
</dbReference>
<evidence type="ECO:0000256" key="12">
    <source>
        <dbReference type="ARBA" id="ARBA00023140"/>
    </source>
</evidence>
<evidence type="ECO:0000313" key="22">
    <source>
        <dbReference type="Proteomes" id="UP000769157"/>
    </source>
</evidence>
<proteinExistence type="inferred from homology"/>
<evidence type="ECO:0000256" key="16">
    <source>
        <dbReference type="ARBA" id="ARBA00066910"/>
    </source>
</evidence>
<evidence type="ECO:0000256" key="3">
    <source>
        <dbReference type="ARBA" id="ARBA00005232"/>
    </source>
</evidence>
<feature type="active site" description="Proton acceptor" evidence="18">
    <location>
        <position position="320"/>
    </location>
</feature>
<dbReference type="GO" id="GO:0004092">
    <property type="term" value="F:carnitine O-acetyltransferase activity"/>
    <property type="evidence" value="ECO:0007669"/>
    <property type="project" value="UniProtKB-EC"/>
</dbReference>
<name>A0A9P8P9R8_9ASCO</name>
<evidence type="ECO:0000256" key="9">
    <source>
        <dbReference type="ARBA" id="ARBA00023098"/>
    </source>
</evidence>
<organism evidence="21 22">
    <name type="scientific">Ogataea philodendri</name>
    <dbReference type="NCBI Taxonomy" id="1378263"/>
    <lineage>
        <taxon>Eukaryota</taxon>
        <taxon>Fungi</taxon>
        <taxon>Dikarya</taxon>
        <taxon>Ascomycota</taxon>
        <taxon>Saccharomycotina</taxon>
        <taxon>Pichiomycetes</taxon>
        <taxon>Pichiales</taxon>
        <taxon>Pichiaceae</taxon>
        <taxon>Ogataea</taxon>
    </lineage>
</organism>
<comment type="catalytic activity">
    <reaction evidence="14">
        <text>(R)-carnitine + acetyl-CoA = O-acetyl-(R)-carnitine + CoA</text>
        <dbReference type="Rhea" id="RHEA:21136"/>
        <dbReference type="ChEBI" id="CHEBI:16347"/>
        <dbReference type="ChEBI" id="CHEBI:57287"/>
        <dbReference type="ChEBI" id="CHEBI:57288"/>
        <dbReference type="ChEBI" id="CHEBI:57589"/>
        <dbReference type="EC" id="2.3.1.7"/>
    </reaction>
</comment>
<evidence type="ECO:0000256" key="14">
    <source>
        <dbReference type="ARBA" id="ARBA00052702"/>
    </source>
</evidence>
<dbReference type="SUPFAM" id="SSF52777">
    <property type="entry name" value="CoA-dependent acyltransferases"/>
    <property type="match status" value="2"/>
</dbReference>
<dbReference type="InterPro" id="IPR023213">
    <property type="entry name" value="CAT-like_dom_sf"/>
</dbReference>
<evidence type="ECO:0000256" key="17">
    <source>
        <dbReference type="ARBA" id="ARBA00073438"/>
    </source>
</evidence>
<dbReference type="AlphaFoldDB" id="A0A9P8P9R8"/>
<dbReference type="FunFam" id="3.30.559.70:FF:000007">
    <property type="entry name" value="Carnitine O-acetyltransferase, mitochondrial"/>
    <property type="match status" value="1"/>
</dbReference>
<protein>
    <recommendedName>
        <fullName evidence="17">Carnitine O-acetyltransferase, mitochondrial</fullName>
        <ecNumber evidence="16">2.3.1.7</ecNumber>
    </recommendedName>
</protein>
<evidence type="ECO:0000256" key="11">
    <source>
        <dbReference type="ARBA" id="ARBA00023136"/>
    </source>
</evidence>
<evidence type="ECO:0000256" key="10">
    <source>
        <dbReference type="ARBA" id="ARBA00023128"/>
    </source>
</evidence>
<dbReference type="InterPro" id="IPR039551">
    <property type="entry name" value="Cho/carn_acyl_trans"/>
</dbReference>
<evidence type="ECO:0000256" key="6">
    <source>
        <dbReference type="ARBA" id="ARBA00022792"/>
    </source>
</evidence>
<dbReference type="Proteomes" id="UP000769157">
    <property type="component" value="Unassembled WGS sequence"/>
</dbReference>
<keyword evidence="11" id="KW-0472">Membrane</keyword>
<dbReference type="GeneID" id="70233733"/>
<comment type="subcellular location">
    <subcellularLocation>
        <location evidence="2">Mitochondrion inner membrane</location>
        <topology evidence="2">Peripheral membrane protein</topology>
        <orientation evidence="2">Matrix side</orientation>
    </subcellularLocation>
    <subcellularLocation>
        <location evidence="1">Peroxisome</location>
    </subcellularLocation>
</comment>
<comment type="caution">
    <text evidence="21">The sequence shown here is derived from an EMBL/GenBank/DDBJ whole genome shotgun (WGS) entry which is preliminary data.</text>
</comment>
<keyword evidence="13 19" id="KW-0012">Acyltransferase</keyword>
<evidence type="ECO:0000256" key="2">
    <source>
        <dbReference type="ARBA" id="ARBA00004443"/>
    </source>
</evidence>
<dbReference type="GO" id="GO:0005743">
    <property type="term" value="C:mitochondrial inner membrane"/>
    <property type="evidence" value="ECO:0007669"/>
    <property type="project" value="UniProtKB-SubCell"/>
</dbReference>
<evidence type="ECO:0000256" key="18">
    <source>
        <dbReference type="PIRSR" id="PIRSR600542-1"/>
    </source>
</evidence>
<evidence type="ECO:0000259" key="20">
    <source>
        <dbReference type="Pfam" id="PF00755"/>
    </source>
</evidence>
<keyword evidence="7" id="KW-0276">Fatty acid metabolism</keyword>
<keyword evidence="12" id="KW-0576">Peroxisome</keyword>
<dbReference type="PROSITE" id="PS00439">
    <property type="entry name" value="ACYLTRANSF_C_1"/>
    <property type="match status" value="1"/>
</dbReference>
<dbReference type="PROSITE" id="PS00440">
    <property type="entry name" value="ACYLTRANSF_C_2"/>
    <property type="match status" value="1"/>
</dbReference>
<sequence length="601" mass="68761">MPVRYSSARAKGALFNHQDDLPSLPVPELAETLTKYKKSIQPYYKNGASDPEYLRYCSVIDDFAKTQGPYLQQKLQQFAKDKRNWLSYWWDNYAYLGYRDPVSPFSSYFFHHRELNSLIGKNQILKAACLSKKALEFMEAVESETLEPETIKGQPICMESIKWMFNNSRIPEPKQDTNLRYDPKENRFMVVISRNRFYKLEHHRNNKQVSVEELISKLDAIKTHSDSLPEVKSPIGILTSSNRDIWAENYQELMKNPINRQSLRDIQSASFVLCLDDDLPVTIEEKSRNAWHGNGSNRWFDKPVQFFVSKNGSSGFLGEHSKMDGTPTLRMNDWIVSELAKMSAPKHISTTAEVDELRFEVSPKIQAATDKAIKIFNETVNSLDIKVWQYHGLGKSQIKLLKASPDAFIQMLIQLAYYKYTGQVRPTYESASTRKYFGGRTEAWRSVTNESLEFVSTWEDAFASKEEKIAAFRNAISSHVHGISAASNGHGVDRHLFGLSQLCDGEKHAIFTDPIFSYSSYWYLSTSQLSSEQFNGYGWSPVVPEGLGLAYMVNKEWLHVNVTVFKNNQMGLEADKIAYYLGVAANELKEVLTSETIKSKL</sequence>
<keyword evidence="6" id="KW-0999">Mitochondrion inner membrane</keyword>
<dbReference type="PANTHER" id="PTHR22589">
    <property type="entry name" value="CARNITINE O-ACYLTRANSFERASE"/>
    <property type="match status" value="1"/>
</dbReference>
<evidence type="ECO:0000256" key="4">
    <source>
        <dbReference type="ARBA" id="ARBA00022448"/>
    </source>
</evidence>
<dbReference type="GO" id="GO:0005777">
    <property type="term" value="C:peroxisome"/>
    <property type="evidence" value="ECO:0007669"/>
    <property type="project" value="UniProtKB-SubCell"/>
</dbReference>
<reference evidence="21" key="2">
    <citation type="submission" date="2021-01" db="EMBL/GenBank/DDBJ databases">
        <authorList>
            <person name="Schikora-Tamarit M.A."/>
        </authorList>
    </citation>
    <scope>NUCLEOTIDE SEQUENCE</scope>
    <source>
        <strain evidence="21">CBS6075</strain>
    </source>
</reference>
<comment type="function">
    <text evidence="15">Carnitine acetylase is specific for short chain fatty acids. Carnitine acetylase seems to affect the flux through the pyruvate dehydrogenase complex. It may be involved as well in the transport of acetyl-CoA into mitochondria.</text>
</comment>
<keyword evidence="9" id="KW-0443">Lipid metabolism</keyword>
<dbReference type="PANTHER" id="PTHR22589:SF103">
    <property type="entry name" value="CARNITINE O-ACETYL-TRANSFERASE, ISOFORM A-RELATED"/>
    <property type="match status" value="1"/>
</dbReference>
<keyword evidence="5 19" id="KW-0808">Transferase</keyword>
<dbReference type="EMBL" id="JAEUBE010000158">
    <property type="protein sequence ID" value="KAH3668012.1"/>
    <property type="molecule type" value="Genomic_DNA"/>
</dbReference>
<keyword evidence="4" id="KW-0813">Transport</keyword>
<dbReference type="Gene3D" id="3.30.559.70">
    <property type="entry name" value="Choline/Carnitine o-acyltransferase, domain 2"/>
    <property type="match status" value="1"/>
</dbReference>
<dbReference type="OrthoDB" id="240216at2759"/>
<dbReference type="RefSeq" id="XP_046062426.1">
    <property type="nucleotide sequence ID" value="XM_046202562.1"/>
</dbReference>
<gene>
    <name evidence="21" type="ORF">OGAPHI_001766</name>
</gene>
<evidence type="ECO:0000256" key="8">
    <source>
        <dbReference type="ARBA" id="ARBA00022946"/>
    </source>
</evidence>
<dbReference type="GO" id="GO:0006631">
    <property type="term" value="P:fatty acid metabolic process"/>
    <property type="evidence" value="ECO:0007669"/>
    <property type="project" value="UniProtKB-KW"/>
</dbReference>
<keyword evidence="22" id="KW-1185">Reference proteome</keyword>
<evidence type="ECO:0000256" key="13">
    <source>
        <dbReference type="ARBA" id="ARBA00023315"/>
    </source>
</evidence>
<evidence type="ECO:0000256" key="1">
    <source>
        <dbReference type="ARBA" id="ARBA00004275"/>
    </source>
</evidence>
<dbReference type="EC" id="2.3.1.7" evidence="16"/>
<reference evidence="21" key="1">
    <citation type="journal article" date="2021" name="Open Biol.">
        <title>Shared evolutionary footprints suggest mitochondrial oxidative damage underlies multiple complex I losses in fungi.</title>
        <authorList>
            <person name="Schikora-Tamarit M.A."/>
            <person name="Marcet-Houben M."/>
            <person name="Nosek J."/>
            <person name="Gabaldon T."/>
        </authorList>
    </citation>
    <scope>NUCLEOTIDE SEQUENCE</scope>
    <source>
        <strain evidence="21">CBS6075</strain>
    </source>
</reference>
<dbReference type="InterPro" id="IPR042231">
    <property type="entry name" value="Cho/carn_acyl_trans_2"/>
</dbReference>